<dbReference type="STRING" id="1227454.C446_17731"/>
<dbReference type="PANTHER" id="PTHR35330">
    <property type="entry name" value="SIROHEME BIOSYNTHESIS PROTEIN MET8"/>
    <property type="match status" value="1"/>
</dbReference>
<comment type="caution">
    <text evidence="8">The sequence shown here is derived from an EMBL/GenBank/DDBJ whole genome shotgun (WGS) entry which is preliminary data.</text>
</comment>
<reference evidence="8 9" key="1">
    <citation type="journal article" date="2014" name="PLoS Genet.">
        <title>Phylogenetically driven sequencing of extremely halophilic archaea reveals strategies for static and dynamic osmo-response.</title>
        <authorList>
            <person name="Becker E.A."/>
            <person name="Seitzer P.M."/>
            <person name="Tritt A."/>
            <person name="Larsen D."/>
            <person name="Krusor M."/>
            <person name="Yao A.I."/>
            <person name="Wu D."/>
            <person name="Madern D."/>
            <person name="Eisen J.A."/>
            <person name="Darling A.E."/>
            <person name="Facciotti M.T."/>
        </authorList>
    </citation>
    <scope>NUCLEOTIDE SEQUENCE [LARGE SCALE GENOMIC DNA]</scope>
    <source>
        <strain evidence="8 9">JCM 10879</strain>
    </source>
</reference>
<evidence type="ECO:0000313" key="8">
    <source>
        <dbReference type="EMBL" id="EMA27451.1"/>
    </source>
</evidence>
<name>M0L1M5_9EURY</name>
<sequence>MIPLLHDFSNATVLVFGGGPVGARKARRFSREADVVVVSPAFVADFDDLESAGPRSDGDDCHGSTDADAIGTVHRVRAAPDPDDIDGWLKRTDPALVVAATDDGQLNEAIVEAARDRDVLVNRADRSGGRDPGSVVVPATIRDDPVVVAVATGGTAPALSKHLRQELEESIDGAGEVARLCDTLRTELRSRNASPAQRREVVSRVASSSEVWTTLRSGDSNRQQVIEDVLGQGKERDDGMGGDRQ</sequence>
<comment type="pathway">
    <text evidence="1">Porphyrin-containing compound metabolism; siroheme biosynthesis; sirohydrochlorin from precorrin-2: step 1/1.</text>
</comment>
<dbReference type="RefSeq" id="WP_006674427.1">
    <property type="nucleotide sequence ID" value="NZ_AOMA01000201.1"/>
</dbReference>
<dbReference type="eggNOG" id="arCOG01044">
    <property type="taxonomic scope" value="Archaea"/>
</dbReference>
<dbReference type="AlphaFoldDB" id="M0L1M5"/>
<accession>M0L1M5</accession>
<evidence type="ECO:0000256" key="6">
    <source>
        <dbReference type="ARBA" id="ARBA00047561"/>
    </source>
</evidence>
<gene>
    <name evidence="8" type="ORF">C446_17731</name>
</gene>
<keyword evidence="5" id="KW-0627">Porphyrin biosynthesis</keyword>
<evidence type="ECO:0000256" key="7">
    <source>
        <dbReference type="SAM" id="MobiDB-lite"/>
    </source>
</evidence>
<evidence type="ECO:0000256" key="3">
    <source>
        <dbReference type="ARBA" id="ARBA00023002"/>
    </source>
</evidence>
<dbReference type="SUPFAM" id="SSF75615">
    <property type="entry name" value="Siroheme synthase middle domains-like"/>
    <property type="match status" value="1"/>
</dbReference>
<dbReference type="Proteomes" id="UP000011607">
    <property type="component" value="Unassembled WGS sequence"/>
</dbReference>
<dbReference type="EC" id="1.3.1.76" evidence="2"/>
<keyword evidence="4" id="KW-0520">NAD</keyword>
<dbReference type="GO" id="GO:0043115">
    <property type="term" value="F:precorrin-2 dehydrogenase activity"/>
    <property type="evidence" value="ECO:0007669"/>
    <property type="project" value="UniProtKB-EC"/>
</dbReference>
<proteinExistence type="predicted"/>
<evidence type="ECO:0000256" key="2">
    <source>
        <dbReference type="ARBA" id="ARBA00012400"/>
    </source>
</evidence>
<evidence type="ECO:0000256" key="1">
    <source>
        <dbReference type="ARBA" id="ARBA00005010"/>
    </source>
</evidence>
<dbReference type="GO" id="GO:0004325">
    <property type="term" value="F:ferrochelatase activity"/>
    <property type="evidence" value="ECO:0007669"/>
    <property type="project" value="InterPro"/>
</dbReference>
<evidence type="ECO:0000256" key="5">
    <source>
        <dbReference type="ARBA" id="ARBA00023244"/>
    </source>
</evidence>
<comment type="catalytic activity">
    <reaction evidence="6">
        <text>precorrin-2 + NAD(+) = sirohydrochlorin + NADH + 2 H(+)</text>
        <dbReference type="Rhea" id="RHEA:15613"/>
        <dbReference type="ChEBI" id="CHEBI:15378"/>
        <dbReference type="ChEBI" id="CHEBI:57540"/>
        <dbReference type="ChEBI" id="CHEBI:57945"/>
        <dbReference type="ChEBI" id="CHEBI:58351"/>
        <dbReference type="ChEBI" id="CHEBI:58827"/>
        <dbReference type="EC" id="1.3.1.76"/>
    </reaction>
</comment>
<dbReference type="NCBIfam" id="TIGR01470">
    <property type="entry name" value="cysG_Nterm"/>
    <property type="match status" value="1"/>
</dbReference>
<feature type="compositionally biased region" description="Polar residues" evidence="7">
    <location>
        <begin position="215"/>
        <end position="224"/>
    </location>
</feature>
<dbReference type="EMBL" id="AOMA01000201">
    <property type="protein sequence ID" value="EMA27451.1"/>
    <property type="molecule type" value="Genomic_DNA"/>
</dbReference>
<dbReference type="GO" id="GO:0019354">
    <property type="term" value="P:siroheme biosynthetic process"/>
    <property type="evidence" value="ECO:0007669"/>
    <property type="project" value="UniProtKB-UniPathway"/>
</dbReference>
<dbReference type="InterPro" id="IPR028161">
    <property type="entry name" value="Met8-like"/>
</dbReference>
<dbReference type="UniPathway" id="UPA00262">
    <property type="reaction ID" value="UER00222"/>
</dbReference>
<dbReference type="PANTHER" id="PTHR35330:SF1">
    <property type="entry name" value="SIROHEME BIOSYNTHESIS PROTEIN MET8"/>
    <property type="match status" value="1"/>
</dbReference>
<dbReference type="Gene3D" id="3.40.50.720">
    <property type="entry name" value="NAD(P)-binding Rossmann-like Domain"/>
    <property type="match status" value="1"/>
</dbReference>
<evidence type="ECO:0000313" key="9">
    <source>
        <dbReference type="Proteomes" id="UP000011607"/>
    </source>
</evidence>
<feature type="region of interest" description="Disordered" evidence="7">
    <location>
        <begin position="215"/>
        <end position="245"/>
    </location>
</feature>
<dbReference type="OrthoDB" id="10510at2157"/>
<dbReference type="PATRIC" id="fig|1227454.3.peg.3619"/>
<feature type="compositionally biased region" description="Basic and acidic residues" evidence="7">
    <location>
        <begin position="233"/>
        <end position="245"/>
    </location>
</feature>
<dbReference type="InterPro" id="IPR006367">
    <property type="entry name" value="Sirohaem_synthase_N"/>
</dbReference>
<organism evidence="8 9">
    <name type="scientific">Halobiforma nitratireducens JCM 10879</name>
    <dbReference type="NCBI Taxonomy" id="1227454"/>
    <lineage>
        <taxon>Archaea</taxon>
        <taxon>Methanobacteriati</taxon>
        <taxon>Methanobacteriota</taxon>
        <taxon>Stenosarchaea group</taxon>
        <taxon>Halobacteria</taxon>
        <taxon>Halobacteriales</taxon>
        <taxon>Natrialbaceae</taxon>
        <taxon>Halobiforma</taxon>
    </lineage>
</organism>
<keyword evidence="9" id="KW-1185">Reference proteome</keyword>
<dbReference type="InterPro" id="IPR036291">
    <property type="entry name" value="NAD(P)-bd_dom_sf"/>
</dbReference>
<dbReference type="Pfam" id="PF13241">
    <property type="entry name" value="NAD_binding_7"/>
    <property type="match status" value="1"/>
</dbReference>
<evidence type="ECO:0000256" key="4">
    <source>
        <dbReference type="ARBA" id="ARBA00023027"/>
    </source>
</evidence>
<dbReference type="SUPFAM" id="SSF51735">
    <property type="entry name" value="NAD(P)-binding Rossmann-fold domains"/>
    <property type="match status" value="1"/>
</dbReference>
<dbReference type="Gene3D" id="3.30.160.110">
    <property type="entry name" value="Siroheme synthase, domain 2"/>
    <property type="match status" value="1"/>
</dbReference>
<protein>
    <recommendedName>
        <fullName evidence="2">precorrin-2 dehydrogenase</fullName>
        <ecNumber evidence="2">1.3.1.76</ecNumber>
    </recommendedName>
</protein>
<keyword evidence="3" id="KW-0560">Oxidoreductase</keyword>